<name>E9G0H3_DAPPU</name>
<accession>E9G0H3</accession>
<evidence type="ECO:0000259" key="9">
    <source>
        <dbReference type="SMART" id="SM00848"/>
    </source>
</evidence>
<dbReference type="SMART" id="SM00645">
    <property type="entry name" value="Pept_C1"/>
    <property type="match status" value="1"/>
</dbReference>
<dbReference type="InterPro" id="IPR013201">
    <property type="entry name" value="Prot_inhib_I29"/>
</dbReference>
<dbReference type="PRINTS" id="PR00705">
    <property type="entry name" value="PAPAIN"/>
</dbReference>
<dbReference type="InterPro" id="IPR039417">
    <property type="entry name" value="Peptidase_C1A_papain-like"/>
</dbReference>
<dbReference type="GO" id="GO:0051603">
    <property type="term" value="P:proteolysis involved in protein catabolic process"/>
    <property type="evidence" value="ECO:0000318"/>
    <property type="project" value="GO_Central"/>
</dbReference>
<dbReference type="CDD" id="cd02248">
    <property type="entry name" value="Peptidase_C1A"/>
    <property type="match status" value="1"/>
</dbReference>
<evidence type="ECO:0000256" key="3">
    <source>
        <dbReference type="ARBA" id="ARBA00022801"/>
    </source>
</evidence>
<reference evidence="10 11" key="1">
    <citation type="journal article" date="2011" name="Science">
        <title>The ecoresponsive genome of Daphnia pulex.</title>
        <authorList>
            <person name="Colbourne J.K."/>
            <person name="Pfrender M.E."/>
            <person name="Gilbert D."/>
            <person name="Thomas W.K."/>
            <person name="Tucker A."/>
            <person name="Oakley T.H."/>
            <person name="Tokishita S."/>
            <person name="Aerts A."/>
            <person name="Arnold G.J."/>
            <person name="Basu M.K."/>
            <person name="Bauer D.J."/>
            <person name="Caceres C.E."/>
            <person name="Carmel L."/>
            <person name="Casola C."/>
            <person name="Choi J.H."/>
            <person name="Detter J.C."/>
            <person name="Dong Q."/>
            <person name="Dusheyko S."/>
            <person name="Eads B.D."/>
            <person name="Frohlich T."/>
            <person name="Geiler-Samerotte K.A."/>
            <person name="Gerlach D."/>
            <person name="Hatcher P."/>
            <person name="Jogdeo S."/>
            <person name="Krijgsveld J."/>
            <person name="Kriventseva E.V."/>
            <person name="Kultz D."/>
            <person name="Laforsch C."/>
            <person name="Lindquist E."/>
            <person name="Lopez J."/>
            <person name="Manak J.R."/>
            <person name="Muller J."/>
            <person name="Pangilinan J."/>
            <person name="Patwardhan R.P."/>
            <person name="Pitluck S."/>
            <person name="Pritham E.J."/>
            <person name="Rechtsteiner A."/>
            <person name="Rho M."/>
            <person name="Rogozin I.B."/>
            <person name="Sakarya O."/>
            <person name="Salamov A."/>
            <person name="Schaack S."/>
            <person name="Shapiro H."/>
            <person name="Shiga Y."/>
            <person name="Skalitzky C."/>
            <person name="Smith Z."/>
            <person name="Souvorov A."/>
            <person name="Sung W."/>
            <person name="Tang Z."/>
            <person name="Tsuchiya D."/>
            <person name="Tu H."/>
            <person name="Vos H."/>
            <person name="Wang M."/>
            <person name="Wolf Y.I."/>
            <person name="Yamagata H."/>
            <person name="Yamada T."/>
            <person name="Ye Y."/>
            <person name="Shaw J.R."/>
            <person name="Andrews J."/>
            <person name="Crease T.J."/>
            <person name="Tang H."/>
            <person name="Lucas S.M."/>
            <person name="Robertson H.M."/>
            <person name="Bork P."/>
            <person name="Koonin E.V."/>
            <person name="Zdobnov E.M."/>
            <person name="Grigoriev I.V."/>
            <person name="Lynch M."/>
            <person name="Boore J.L."/>
        </authorList>
    </citation>
    <scope>NUCLEOTIDE SEQUENCE [LARGE SCALE GENOMIC DNA]</scope>
</reference>
<evidence type="ECO:0000256" key="2">
    <source>
        <dbReference type="ARBA" id="ARBA00022670"/>
    </source>
</evidence>
<dbReference type="FunFam" id="3.90.70.10:FF:000337">
    <property type="entry name" value="Uncharacterized protein"/>
    <property type="match status" value="1"/>
</dbReference>
<dbReference type="InParanoid" id="E9G0H3"/>
<dbReference type="GO" id="GO:0005764">
    <property type="term" value="C:lysosome"/>
    <property type="evidence" value="ECO:0000318"/>
    <property type="project" value="GO_Central"/>
</dbReference>
<keyword evidence="4" id="KW-0788">Thiol protease</keyword>
<dbReference type="PROSITE" id="PS00639">
    <property type="entry name" value="THIOL_PROTEASE_HIS"/>
    <property type="match status" value="1"/>
</dbReference>
<dbReference type="PROSITE" id="PS00139">
    <property type="entry name" value="THIOL_PROTEASE_CYS"/>
    <property type="match status" value="1"/>
</dbReference>
<dbReference type="OrthoDB" id="190265at2759"/>
<dbReference type="KEGG" id="dpx:DAPPUDRAFT_312328"/>
<dbReference type="Pfam" id="PF08246">
    <property type="entry name" value="Inhibitor_I29"/>
    <property type="match status" value="1"/>
</dbReference>
<organism evidence="10 11">
    <name type="scientific">Daphnia pulex</name>
    <name type="common">Water flea</name>
    <dbReference type="NCBI Taxonomy" id="6669"/>
    <lineage>
        <taxon>Eukaryota</taxon>
        <taxon>Metazoa</taxon>
        <taxon>Ecdysozoa</taxon>
        <taxon>Arthropoda</taxon>
        <taxon>Crustacea</taxon>
        <taxon>Branchiopoda</taxon>
        <taxon>Diplostraca</taxon>
        <taxon>Cladocera</taxon>
        <taxon>Anomopoda</taxon>
        <taxon>Daphniidae</taxon>
        <taxon>Daphnia</taxon>
    </lineage>
</organism>
<keyword evidence="11" id="KW-1185">Reference proteome</keyword>
<evidence type="ECO:0008006" key="12">
    <source>
        <dbReference type="Google" id="ProtNLM"/>
    </source>
</evidence>
<evidence type="ECO:0000313" key="11">
    <source>
        <dbReference type="Proteomes" id="UP000000305"/>
    </source>
</evidence>
<keyword evidence="7" id="KW-0732">Signal</keyword>
<proteinExistence type="inferred from homology"/>
<dbReference type="FunCoup" id="E9G0H3">
    <property type="interactions" value="106"/>
</dbReference>
<keyword evidence="6" id="KW-1015">Disulfide bond</keyword>
<feature type="chain" id="PRO_5018626695" description="Peptidase C1A papain C-terminal domain-containing protein" evidence="7">
    <location>
        <begin position="20"/>
        <end position="330"/>
    </location>
</feature>
<dbReference type="AlphaFoldDB" id="E9G0H3"/>
<evidence type="ECO:0000256" key="5">
    <source>
        <dbReference type="ARBA" id="ARBA00023145"/>
    </source>
</evidence>
<feature type="signal peptide" evidence="7">
    <location>
        <begin position="1"/>
        <end position="19"/>
    </location>
</feature>
<dbReference type="SMART" id="SM00848">
    <property type="entry name" value="Inhibitor_I29"/>
    <property type="match status" value="1"/>
</dbReference>
<dbReference type="PANTHER" id="PTHR12411">
    <property type="entry name" value="CYSTEINE PROTEASE FAMILY C1-RELATED"/>
    <property type="match status" value="1"/>
</dbReference>
<dbReference type="SUPFAM" id="SSF54001">
    <property type="entry name" value="Cysteine proteinases"/>
    <property type="match status" value="1"/>
</dbReference>
<dbReference type="eggNOG" id="KOG1543">
    <property type="taxonomic scope" value="Eukaryota"/>
</dbReference>
<dbReference type="OMA" id="VANWASY"/>
<evidence type="ECO:0000313" key="10">
    <source>
        <dbReference type="EMBL" id="EFX87400.1"/>
    </source>
</evidence>
<keyword evidence="2" id="KW-0645">Protease</keyword>
<dbReference type="InterPro" id="IPR000668">
    <property type="entry name" value="Peptidase_C1A_C"/>
</dbReference>
<dbReference type="InterPro" id="IPR013128">
    <property type="entry name" value="Peptidase_C1A"/>
</dbReference>
<keyword evidence="3" id="KW-0378">Hydrolase</keyword>
<gene>
    <name evidence="10" type="ORF">DAPPUDRAFT_312328</name>
</gene>
<dbReference type="InterPro" id="IPR038765">
    <property type="entry name" value="Papain-like_cys_pep_sf"/>
</dbReference>
<evidence type="ECO:0000256" key="4">
    <source>
        <dbReference type="ARBA" id="ARBA00022807"/>
    </source>
</evidence>
<dbReference type="HOGENOM" id="CLU_012184_1_2_1"/>
<sequence length="330" mass="36667">MKLLFVFLVIATVVTVIKGYSEDDHWKDFKKKHNKDYRASSDGGKNDKTRKELFRARDKQIKKHNSEKAGTFRKEHNQFSDLWPLELRSYLGVNATAVPSLKFMRSVSVDLQSRAAPPASFDLRYDSCLPAIKNQGQCGSCWSFTSIAPLEFSKCKKAKVTTVLSEQHLVDCDTTNGGCNGGWYVTAWTYLKKAGGSAKQTLYNYTAKKNTCRFTTAMIAAKVSSFGYVQSNNATAMQLALQQYGPLAVAITVVPSFYSYASGVYDDNACDGQAVNHAVVLVGWGNLNGVDYWIVRNSWGTNWGLSGYFFMKRGVNKCGIETYPAFVVPA</sequence>
<dbReference type="InterPro" id="IPR025661">
    <property type="entry name" value="Pept_asp_AS"/>
</dbReference>
<dbReference type="PROSITE" id="PS00640">
    <property type="entry name" value="THIOL_PROTEASE_ASN"/>
    <property type="match status" value="1"/>
</dbReference>
<dbReference type="Gene3D" id="3.90.70.10">
    <property type="entry name" value="Cysteine proteinases"/>
    <property type="match status" value="1"/>
</dbReference>
<protein>
    <recommendedName>
        <fullName evidence="12">Peptidase C1A papain C-terminal domain-containing protein</fullName>
    </recommendedName>
</protein>
<evidence type="ECO:0000256" key="7">
    <source>
        <dbReference type="SAM" id="SignalP"/>
    </source>
</evidence>
<dbReference type="Proteomes" id="UP000000305">
    <property type="component" value="Unassembled WGS sequence"/>
</dbReference>
<feature type="domain" description="Cathepsin propeptide inhibitor" evidence="9">
    <location>
        <begin position="26"/>
        <end position="87"/>
    </location>
</feature>
<dbReference type="GO" id="GO:0005615">
    <property type="term" value="C:extracellular space"/>
    <property type="evidence" value="ECO:0000318"/>
    <property type="project" value="GO_Central"/>
</dbReference>
<dbReference type="InterPro" id="IPR000169">
    <property type="entry name" value="Pept_cys_AS"/>
</dbReference>
<keyword evidence="5" id="KW-0865">Zymogen</keyword>
<comment type="similarity">
    <text evidence="1">Belongs to the peptidase C1 family.</text>
</comment>
<dbReference type="GO" id="GO:0004197">
    <property type="term" value="F:cysteine-type endopeptidase activity"/>
    <property type="evidence" value="ECO:0000318"/>
    <property type="project" value="GO_Central"/>
</dbReference>
<evidence type="ECO:0000259" key="8">
    <source>
        <dbReference type="SMART" id="SM00645"/>
    </source>
</evidence>
<dbReference type="PhylomeDB" id="E9G0H3"/>
<feature type="domain" description="Peptidase C1A papain C-terminal" evidence="8">
    <location>
        <begin position="117"/>
        <end position="328"/>
    </location>
</feature>
<dbReference type="Pfam" id="PF00112">
    <property type="entry name" value="Peptidase_C1"/>
    <property type="match status" value="1"/>
</dbReference>
<dbReference type="EMBL" id="GL732528">
    <property type="protein sequence ID" value="EFX87400.1"/>
    <property type="molecule type" value="Genomic_DNA"/>
</dbReference>
<dbReference type="InterPro" id="IPR025660">
    <property type="entry name" value="Pept_his_AS"/>
</dbReference>
<evidence type="ECO:0000256" key="1">
    <source>
        <dbReference type="ARBA" id="ARBA00008455"/>
    </source>
</evidence>
<evidence type="ECO:0000256" key="6">
    <source>
        <dbReference type="ARBA" id="ARBA00023157"/>
    </source>
</evidence>